<dbReference type="InterPro" id="IPR006597">
    <property type="entry name" value="Sel1-like"/>
</dbReference>
<dbReference type="SUPFAM" id="SSF81901">
    <property type="entry name" value="HCP-like"/>
    <property type="match status" value="1"/>
</dbReference>
<evidence type="ECO:0008006" key="3">
    <source>
        <dbReference type="Google" id="ProtNLM"/>
    </source>
</evidence>
<dbReference type="PANTHER" id="PTHR43628">
    <property type="entry name" value="ACTIVATOR OF C KINASE PROTEIN 1-RELATED"/>
    <property type="match status" value="1"/>
</dbReference>
<evidence type="ECO:0000313" key="2">
    <source>
        <dbReference type="Proteomes" id="UP000190166"/>
    </source>
</evidence>
<name>A0A1T5PBI4_9BACT</name>
<dbReference type="PANTHER" id="PTHR43628:SF1">
    <property type="entry name" value="CHITIN SYNTHASE REGULATORY FACTOR 2-RELATED"/>
    <property type="match status" value="1"/>
</dbReference>
<protein>
    <recommendedName>
        <fullName evidence="3">Sel1 repeat-containing protein</fullName>
    </recommendedName>
</protein>
<sequence length="147" mass="16447">MAKGNVLLRKAFVEMQKESPDLGVAFNLLEQSANKGNAEALYAIGTWYLYGTFVKKNPSLAVEYFMSSVEGNHSNAYFDLGICYESGTGVKKNYKKVFDCYLNAALLGNNQAIYEVGRCYYYGIGIPRNERIAGIWLRQAKEKGVID</sequence>
<dbReference type="RefSeq" id="WP_079473134.1">
    <property type="nucleotide sequence ID" value="NZ_FUZZ01000006.1"/>
</dbReference>
<proteinExistence type="predicted"/>
<accession>A0A1T5PBI4</accession>
<dbReference type="AlphaFoldDB" id="A0A1T5PBI4"/>
<gene>
    <name evidence="1" type="ORF">SAMN05660461_5863</name>
</gene>
<dbReference type="STRING" id="393003.SAMN05660461_5863"/>
<dbReference type="InterPro" id="IPR011990">
    <property type="entry name" value="TPR-like_helical_dom_sf"/>
</dbReference>
<organism evidence="1 2">
    <name type="scientific">Chitinophaga ginsengisegetis</name>
    <dbReference type="NCBI Taxonomy" id="393003"/>
    <lineage>
        <taxon>Bacteria</taxon>
        <taxon>Pseudomonadati</taxon>
        <taxon>Bacteroidota</taxon>
        <taxon>Chitinophagia</taxon>
        <taxon>Chitinophagales</taxon>
        <taxon>Chitinophagaceae</taxon>
        <taxon>Chitinophaga</taxon>
    </lineage>
</organism>
<dbReference type="EMBL" id="FUZZ01000006">
    <property type="protein sequence ID" value="SKD09963.1"/>
    <property type="molecule type" value="Genomic_DNA"/>
</dbReference>
<keyword evidence="2" id="KW-1185">Reference proteome</keyword>
<evidence type="ECO:0000313" key="1">
    <source>
        <dbReference type="EMBL" id="SKD09963.1"/>
    </source>
</evidence>
<dbReference type="SMART" id="SM00671">
    <property type="entry name" value="SEL1"/>
    <property type="match status" value="3"/>
</dbReference>
<dbReference type="Gene3D" id="1.25.40.10">
    <property type="entry name" value="Tetratricopeptide repeat domain"/>
    <property type="match status" value="1"/>
</dbReference>
<dbReference type="Proteomes" id="UP000190166">
    <property type="component" value="Unassembled WGS sequence"/>
</dbReference>
<dbReference type="InterPro" id="IPR052945">
    <property type="entry name" value="Mitotic_Regulator"/>
</dbReference>
<reference evidence="2" key="1">
    <citation type="submission" date="2017-02" db="EMBL/GenBank/DDBJ databases">
        <authorList>
            <person name="Varghese N."/>
            <person name="Submissions S."/>
        </authorList>
    </citation>
    <scope>NUCLEOTIDE SEQUENCE [LARGE SCALE GENOMIC DNA]</scope>
    <source>
        <strain evidence="2">DSM 18108</strain>
    </source>
</reference>
<dbReference type="Pfam" id="PF08238">
    <property type="entry name" value="Sel1"/>
    <property type="match status" value="4"/>
</dbReference>